<name>A0A1R1J7Z1_9BURK</name>
<evidence type="ECO:0000313" key="1">
    <source>
        <dbReference type="EMBL" id="OMG71386.1"/>
    </source>
</evidence>
<dbReference type="RefSeq" id="WP_076479618.1">
    <property type="nucleotide sequence ID" value="NZ_MTJZ01000031.1"/>
</dbReference>
<evidence type="ECO:0008006" key="3">
    <source>
        <dbReference type="Google" id="ProtNLM"/>
    </source>
</evidence>
<dbReference type="AlphaFoldDB" id="A0A1R1J7Z1"/>
<accession>A0A1R1J7Z1</accession>
<proteinExistence type="predicted"/>
<evidence type="ECO:0000313" key="2">
    <source>
        <dbReference type="Proteomes" id="UP000187194"/>
    </source>
</evidence>
<organism evidence="1 2">
    <name type="scientific">Burkholderia ubonensis</name>
    <dbReference type="NCBI Taxonomy" id="101571"/>
    <lineage>
        <taxon>Bacteria</taxon>
        <taxon>Pseudomonadati</taxon>
        <taxon>Pseudomonadota</taxon>
        <taxon>Betaproteobacteria</taxon>
        <taxon>Burkholderiales</taxon>
        <taxon>Burkholderiaceae</taxon>
        <taxon>Burkholderia</taxon>
        <taxon>Burkholderia cepacia complex</taxon>
    </lineage>
</organism>
<protein>
    <recommendedName>
        <fullName evidence="3">CobQ/CobB/MinD/ParA nucleotide binding domain-containing protein</fullName>
    </recommendedName>
</protein>
<gene>
    <name evidence="1" type="ORF">BW685_21325</name>
</gene>
<dbReference type="EMBL" id="MTJZ01000031">
    <property type="protein sequence ID" value="OMG71386.1"/>
    <property type="molecule type" value="Genomic_DNA"/>
</dbReference>
<sequence>MENTINIFLQSKGGAGKTFCGSLAAQWIISRFPGTLVAYDGDQENDTFAQYPAYNARHINVMKEGSHTVDPKKFDPWMIDLLSHKGNAVIDTGANSFSPILAYLVENDAFGLWKEEGKKVYIHTVVGGGDIYQDTAEGFSDIARVSDSPIVVWENEHFGPLQSDGGKHFTETSLYKSVAKRIVGRVVLHARNADTFGRDIKKMTTARLTLDDVMQDERFDLMEKRRLKQVVTDVFTQLDAVEW</sequence>
<dbReference type="Proteomes" id="UP000187194">
    <property type="component" value="Unassembled WGS sequence"/>
</dbReference>
<reference evidence="1 2" key="1">
    <citation type="submission" date="2017-01" db="EMBL/GenBank/DDBJ databases">
        <title>Phylogeographic, genomic and meropenem susceptibility analysis of Burkholderia ubonensis.</title>
        <authorList>
            <person name="Price E.P."/>
            <person name="Sarovich D.S."/>
            <person name="Webb J.R."/>
            <person name="Hall C.M."/>
            <person name="Sahl J.W."/>
            <person name="Kaestli M."/>
            <person name="Mayo M."/>
            <person name="Harrington G."/>
            <person name="Baker A.L."/>
            <person name="Sidak-Loftis L.C."/>
            <person name="Lummis M."/>
            <person name="Schupp J.M."/>
            <person name="Gillece J.D."/>
            <person name="Tuanyok A."/>
            <person name="Warner J."/>
            <person name="Busch J.D."/>
            <person name="Keim P."/>
            <person name="Currie B.J."/>
            <person name="Wagner D.M."/>
        </authorList>
    </citation>
    <scope>NUCLEOTIDE SEQUENCE [LARGE SCALE GENOMIC DNA]</scope>
    <source>
        <strain evidence="1 2">A21</strain>
    </source>
</reference>
<comment type="caution">
    <text evidence="1">The sequence shown here is derived from an EMBL/GenBank/DDBJ whole genome shotgun (WGS) entry which is preliminary data.</text>
</comment>